<gene>
    <name evidence="5" type="primary">LOC130496889</name>
</gene>
<evidence type="ECO:0000256" key="1">
    <source>
        <dbReference type="SAM" id="MobiDB-lite"/>
    </source>
</evidence>
<evidence type="ECO:0000313" key="4">
    <source>
        <dbReference type="Proteomes" id="UP000504610"/>
    </source>
</evidence>
<dbReference type="Proteomes" id="UP000504610">
    <property type="component" value="Chromosome 6"/>
</dbReference>
<keyword evidence="2" id="KW-0812">Transmembrane</keyword>
<feature type="transmembrane region" description="Helical" evidence="2">
    <location>
        <begin position="563"/>
        <end position="582"/>
    </location>
</feature>
<sequence length="605" mass="67691">MPTKNSDLSCRPSEISQIMKFHKHNSRVPLKLRRPVLLEIRVLFMSFHHEIYGCKLKSTTVALYYGFQWLILLMQMKRYKLGKREKNMSNFKIDVDILLLVFSIIVKICNIASCTPQIQCQVRRSTTYLGTTCSLFKTLSDPHPKAPLRWIPPAPTTTLLPPLSESTLLLSMTMPTTHPSCRRPPPDPPPLFLGLMQHCSSLKMMVTALPPPSRSRSLPDPSTNKHLQSETLSPVKPPKPPDPPLPGASVSLATSPRSPPQATQILYLRFNLSMVSSKLSNDDAALVVTGDTIFVYWRSFPVVYRSPPCQLSFPVIYRSYLCQLRNGSSHNCCSSLPFIHSLIDIQVHLSSLLSDYPYSFEWDAMLDVLVTRALVGNVLMDSVSFGYIFMSRGCFYSAIECLMPITSWFQICQTSSGVEYLRCCSCGARSEFRWEDCSRDDLLSVLFKGSASWCHIAFAIPSVVEIRGRLYNVDAAWDAKSRHCDIGGILSGANIITLPNLCKSRNHVSSALMAEAIAVHLTVTTAVYSNIRSLAVFFDSLSLIKLLKNGGSQLELFGIMFDIYHYLFYFDVVFCIFIFGNFNGESDLVAKSALSLVVTIPLIGV</sequence>
<protein>
    <submittedName>
        <fullName evidence="5">Uncharacterized protein LOC130496889 isoform X1</fullName>
    </submittedName>
</protein>
<dbReference type="InterPro" id="IPR002156">
    <property type="entry name" value="RNaseH_domain"/>
</dbReference>
<dbReference type="GO" id="GO:0004523">
    <property type="term" value="F:RNA-DNA hybrid ribonuclease activity"/>
    <property type="evidence" value="ECO:0007669"/>
    <property type="project" value="InterPro"/>
</dbReference>
<dbReference type="GO" id="GO:0003676">
    <property type="term" value="F:nucleic acid binding"/>
    <property type="evidence" value="ECO:0007669"/>
    <property type="project" value="InterPro"/>
</dbReference>
<dbReference type="InterPro" id="IPR052929">
    <property type="entry name" value="RNase_H-like_EbsB-rel"/>
</dbReference>
<keyword evidence="4" id="KW-1185">Reference proteome</keyword>
<dbReference type="KEGG" id="rsz:130496889"/>
<feature type="domain" description="RNase H type-1" evidence="3">
    <location>
        <begin position="472"/>
        <end position="593"/>
    </location>
</feature>
<dbReference type="PANTHER" id="PTHR47074:SF49">
    <property type="entry name" value="POLYNUCLEOTIDYL TRANSFERASE, RIBONUCLEASE H-LIKE SUPERFAMILY PROTEIN"/>
    <property type="match status" value="1"/>
</dbReference>
<reference evidence="4" key="1">
    <citation type="journal article" date="2019" name="Database">
        <title>The radish genome database (RadishGD): an integrated information resource for radish genomics.</title>
        <authorList>
            <person name="Yu H.J."/>
            <person name="Baek S."/>
            <person name="Lee Y.J."/>
            <person name="Cho A."/>
            <person name="Mun J.H."/>
        </authorList>
    </citation>
    <scope>NUCLEOTIDE SEQUENCE [LARGE SCALE GENOMIC DNA]</scope>
    <source>
        <strain evidence="4">cv. WK10039</strain>
    </source>
</reference>
<accession>A0A9W3C1Z2</accession>
<dbReference type="PANTHER" id="PTHR47074">
    <property type="entry name" value="BNAC02G40300D PROTEIN"/>
    <property type="match status" value="1"/>
</dbReference>
<dbReference type="RefSeq" id="XP_056845496.1">
    <property type="nucleotide sequence ID" value="XM_056989516.1"/>
</dbReference>
<dbReference type="Pfam" id="PF13456">
    <property type="entry name" value="RVT_3"/>
    <property type="match status" value="1"/>
</dbReference>
<evidence type="ECO:0000259" key="3">
    <source>
        <dbReference type="Pfam" id="PF13456"/>
    </source>
</evidence>
<proteinExistence type="predicted"/>
<reference evidence="5" key="2">
    <citation type="submission" date="2025-08" db="UniProtKB">
        <authorList>
            <consortium name="RefSeq"/>
        </authorList>
    </citation>
    <scope>IDENTIFICATION</scope>
    <source>
        <tissue evidence="5">Leaf</tissue>
    </source>
</reference>
<feature type="compositionally biased region" description="Pro residues" evidence="1">
    <location>
        <begin position="235"/>
        <end position="246"/>
    </location>
</feature>
<evidence type="ECO:0000256" key="2">
    <source>
        <dbReference type="SAM" id="Phobius"/>
    </source>
</evidence>
<keyword evidence="2" id="KW-0472">Membrane</keyword>
<evidence type="ECO:0000313" key="5">
    <source>
        <dbReference type="RefSeq" id="XP_056845496.1"/>
    </source>
</evidence>
<feature type="region of interest" description="Disordered" evidence="1">
    <location>
        <begin position="209"/>
        <end position="257"/>
    </location>
</feature>
<dbReference type="OrthoDB" id="10500001at2759"/>
<dbReference type="AlphaFoldDB" id="A0A9W3C1Z2"/>
<keyword evidence="2" id="KW-1133">Transmembrane helix</keyword>
<organism evidence="4 5">
    <name type="scientific">Raphanus sativus</name>
    <name type="common">Radish</name>
    <name type="synonym">Raphanus raphanistrum var. sativus</name>
    <dbReference type="NCBI Taxonomy" id="3726"/>
    <lineage>
        <taxon>Eukaryota</taxon>
        <taxon>Viridiplantae</taxon>
        <taxon>Streptophyta</taxon>
        <taxon>Embryophyta</taxon>
        <taxon>Tracheophyta</taxon>
        <taxon>Spermatophyta</taxon>
        <taxon>Magnoliopsida</taxon>
        <taxon>eudicotyledons</taxon>
        <taxon>Gunneridae</taxon>
        <taxon>Pentapetalae</taxon>
        <taxon>rosids</taxon>
        <taxon>malvids</taxon>
        <taxon>Brassicales</taxon>
        <taxon>Brassicaceae</taxon>
        <taxon>Brassiceae</taxon>
        <taxon>Raphanus</taxon>
    </lineage>
</organism>
<dbReference type="GeneID" id="130496889"/>
<name>A0A9W3C1Z2_RAPSA</name>